<name>A0A8J2P863_9HEXA</name>
<dbReference type="EMBL" id="CAJVCH010293146">
    <property type="protein sequence ID" value="CAG7785293.1"/>
    <property type="molecule type" value="Genomic_DNA"/>
</dbReference>
<accession>A0A8J2P863</accession>
<sequence length="49" mass="5370">MLLLFHVATRNTTSTTLRPGNPGPTPIVVTTIPTWIQGQNVIIKSITNR</sequence>
<feature type="non-terminal residue" evidence="1">
    <location>
        <position position="1"/>
    </location>
</feature>
<protein>
    <submittedName>
        <fullName evidence="1">Uncharacterized protein</fullName>
    </submittedName>
</protein>
<dbReference type="AlphaFoldDB" id="A0A8J2P863"/>
<dbReference type="Proteomes" id="UP000708208">
    <property type="component" value="Unassembled WGS sequence"/>
</dbReference>
<comment type="caution">
    <text evidence="1">The sequence shown here is derived from an EMBL/GenBank/DDBJ whole genome shotgun (WGS) entry which is preliminary data.</text>
</comment>
<proteinExistence type="predicted"/>
<organism evidence="1 2">
    <name type="scientific">Allacma fusca</name>
    <dbReference type="NCBI Taxonomy" id="39272"/>
    <lineage>
        <taxon>Eukaryota</taxon>
        <taxon>Metazoa</taxon>
        <taxon>Ecdysozoa</taxon>
        <taxon>Arthropoda</taxon>
        <taxon>Hexapoda</taxon>
        <taxon>Collembola</taxon>
        <taxon>Symphypleona</taxon>
        <taxon>Sminthuridae</taxon>
        <taxon>Allacma</taxon>
    </lineage>
</organism>
<evidence type="ECO:0000313" key="1">
    <source>
        <dbReference type="EMBL" id="CAG7785293.1"/>
    </source>
</evidence>
<evidence type="ECO:0000313" key="2">
    <source>
        <dbReference type="Proteomes" id="UP000708208"/>
    </source>
</evidence>
<gene>
    <name evidence="1" type="ORF">AFUS01_LOCUS23925</name>
</gene>
<reference evidence="1" key="1">
    <citation type="submission" date="2021-06" db="EMBL/GenBank/DDBJ databases">
        <authorList>
            <person name="Hodson N. C."/>
            <person name="Mongue J. A."/>
            <person name="Jaron S. K."/>
        </authorList>
    </citation>
    <scope>NUCLEOTIDE SEQUENCE</scope>
</reference>
<keyword evidence="2" id="KW-1185">Reference proteome</keyword>